<organism evidence="14 16">
    <name type="scientific">Dinothrombium tinctorium</name>
    <dbReference type="NCBI Taxonomy" id="1965070"/>
    <lineage>
        <taxon>Eukaryota</taxon>
        <taxon>Metazoa</taxon>
        <taxon>Ecdysozoa</taxon>
        <taxon>Arthropoda</taxon>
        <taxon>Chelicerata</taxon>
        <taxon>Arachnida</taxon>
        <taxon>Acari</taxon>
        <taxon>Acariformes</taxon>
        <taxon>Trombidiformes</taxon>
        <taxon>Prostigmata</taxon>
        <taxon>Anystina</taxon>
        <taxon>Parasitengona</taxon>
        <taxon>Trombidioidea</taxon>
        <taxon>Trombidiidae</taxon>
        <taxon>Dinothrombium</taxon>
    </lineage>
</organism>
<reference evidence="14 16" key="1">
    <citation type="journal article" date="2018" name="Gigascience">
        <title>Genomes of trombidid mites reveal novel predicted allergens and laterally-transferred genes associated with secondary metabolism.</title>
        <authorList>
            <person name="Dong X."/>
            <person name="Chaisiri K."/>
            <person name="Xia D."/>
            <person name="Armstrong S.D."/>
            <person name="Fang Y."/>
            <person name="Donnelly M.J."/>
            <person name="Kadowaki T."/>
            <person name="McGarry J.W."/>
            <person name="Darby A.C."/>
            <person name="Makepeace B.L."/>
        </authorList>
    </citation>
    <scope>NUCLEOTIDE SEQUENCE [LARGE SCALE GENOMIC DNA]</scope>
    <source>
        <strain evidence="14">UoL-WK</strain>
    </source>
</reference>
<evidence type="ECO:0000256" key="5">
    <source>
        <dbReference type="ARBA" id="ARBA00022989"/>
    </source>
</evidence>
<keyword evidence="5 13" id="KW-1133">Transmembrane helix</keyword>
<dbReference type="InterPro" id="IPR020904">
    <property type="entry name" value="Sc_DH/Rdtase_CS"/>
</dbReference>
<evidence type="ECO:0000256" key="12">
    <source>
        <dbReference type="RuleBase" id="RU000363"/>
    </source>
</evidence>
<comment type="similarity">
    <text evidence="2 12">Belongs to the short-chain dehydrogenases/reductases (SDR) family.</text>
</comment>
<keyword evidence="16" id="KW-1185">Reference proteome</keyword>
<name>A0A3S3NSV5_9ACAR</name>
<dbReference type="InterPro" id="IPR036291">
    <property type="entry name" value="NAD(P)-bd_dom_sf"/>
</dbReference>
<dbReference type="Proteomes" id="UP000285301">
    <property type="component" value="Unassembled WGS sequence"/>
</dbReference>
<evidence type="ECO:0000256" key="7">
    <source>
        <dbReference type="ARBA" id="ARBA00023098"/>
    </source>
</evidence>
<keyword evidence="3 13" id="KW-0812">Transmembrane</keyword>
<evidence type="ECO:0000256" key="11">
    <source>
        <dbReference type="ARBA" id="ARBA00082544"/>
    </source>
</evidence>
<comment type="subcellular location">
    <subcellularLocation>
        <location evidence="1">Membrane</location>
        <topology evidence="1">Multi-pass membrane protein</topology>
    </subcellularLocation>
</comment>
<dbReference type="EMBL" id="NCKU01004821">
    <property type="protein sequence ID" value="RWS05395.1"/>
    <property type="molecule type" value="Genomic_DNA"/>
</dbReference>
<evidence type="ECO:0000313" key="16">
    <source>
        <dbReference type="Proteomes" id="UP000285301"/>
    </source>
</evidence>
<dbReference type="PANTHER" id="PTHR24322:SF748">
    <property type="entry name" value="FI23927P1-RELATED"/>
    <property type="match status" value="1"/>
</dbReference>
<dbReference type="GO" id="GO:0005811">
    <property type="term" value="C:lipid droplet"/>
    <property type="evidence" value="ECO:0007669"/>
    <property type="project" value="TreeGrafter"/>
</dbReference>
<evidence type="ECO:0000256" key="8">
    <source>
        <dbReference type="ARBA" id="ARBA00023136"/>
    </source>
</evidence>
<evidence type="ECO:0000256" key="13">
    <source>
        <dbReference type="SAM" id="Phobius"/>
    </source>
</evidence>
<feature type="transmembrane region" description="Helical" evidence="13">
    <location>
        <begin position="21"/>
        <end position="39"/>
    </location>
</feature>
<dbReference type="OrthoDB" id="10253736at2759"/>
<dbReference type="SUPFAM" id="SSF51735">
    <property type="entry name" value="NAD(P)-binding Rossmann-fold domains"/>
    <property type="match status" value="1"/>
</dbReference>
<dbReference type="Gene3D" id="3.40.50.720">
    <property type="entry name" value="NAD(P)-binding Rossmann-like Domain"/>
    <property type="match status" value="1"/>
</dbReference>
<dbReference type="STRING" id="1965070.A0A3S3NSV5"/>
<comment type="caution">
    <text evidence="14">The sequence shown here is derived from an EMBL/GenBank/DDBJ whole genome shotgun (WGS) entry which is preliminary data.</text>
</comment>
<evidence type="ECO:0000313" key="14">
    <source>
        <dbReference type="EMBL" id="RWS05395.1"/>
    </source>
</evidence>
<accession>A0A3S3NSV5</accession>
<comment type="function">
    <text evidence="9">Catalyzes the reduction of all-trans-retinal to all-trans-retinol in the presence of NADPH.</text>
</comment>
<dbReference type="EMBL" id="NCKU01000839">
    <property type="protein sequence ID" value="RWS13950.1"/>
    <property type="molecule type" value="Genomic_DNA"/>
</dbReference>
<reference evidence="14" key="2">
    <citation type="submission" date="2018-11" db="EMBL/GenBank/DDBJ databases">
        <title>Trombidioid mite genomics.</title>
        <authorList>
            <person name="Dong X."/>
        </authorList>
    </citation>
    <scope>NUCLEOTIDE SEQUENCE</scope>
    <source>
        <strain evidence="14">UoL-WK</strain>
    </source>
</reference>
<dbReference type="CDD" id="cd05339">
    <property type="entry name" value="17beta-HSDXI-like_SDR_c"/>
    <property type="match status" value="1"/>
</dbReference>
<dbReference type="PANTHER" id="PTHR24322">
    <property type="entry name" value="PKSB"/>
    <property type="match status" value="1"/>
</dbReference>
<evidence type="ECO:0000256" key="3">
    <source>
        <dbReference type="ARBA" id="ARBA00022692"/>
    </source>
</evidence>
<dbReference type="AlphaFoldDB" id="A0A3S3NSV5"/>
<keyword evidence="6" id="KW-0560">Oxidoreductase</keyword>
<evidence type="ECO:0000256" key="6">
    <source>
        <dbReference type="ARBA" id="ARBA00023002"/>
    </source>
</evidence>
<keyword evidence="7" id="KW-0443">Lipid metabolism</keyword>
<sequence>MAIKLNSFINLSHLVYLTSQWLEIIVRFIYSLILIIYYWCESIMFSFIPERYLTKDVSKETVLITGGGNGIGMQLAVKFARKGCKVVIWDIDECGLRLTQKVINELHGKCWTYICDIRDRKKVYETAKLVKCEVGNVTILINNAGFADKKLFLDKNDEEILRTLEINTHSHFWTCKAFLPDMMAQNHGHIVSIASLAGYAGIVGLSDYCASKFAVVGFTESLRMELLAQNYNGIKVTEISPYFLHNTKMFSGVQSRILPILKCETVCERILFAILCNKSIAYIPYGFRPLLTLKS</sequence>
<dbReference type="InterPro" id="IPR002347">
    <property type="entry name" value="SDR_fam"/>
</dbReference>
<evidence type="ECO:0000313" key="15">
    <source>
        <dbReference type="EMBL" id="RWS13950.1"/>
    </source>
</evidence>
<dbReference type="GO" id="GO:0052650">
    <property type="term" value="F:all-trans-retinol dehydrogenase (NADP+) activity"/>
    <property type="evidence" value="ECO:0007669"/>
    <property type="project" value="UniProtKB-ARBA"/>
</dbReference>
<evidence type="ECO:0000256" key="1">
    <source>
        <dbReference type="ARBA" id="ARBA00004141"/>
    </source>
</evidence>
<dbReference type="FunFam" id="3.40.50.720:FF:000131">
    <property type="entry name" value="Short-chain dehydrogenase/reductase 3"/>
    <property type="match status" value="1"/>
</dbReference>
<dbReference type="PRINTS" id="PR00081">
    <property type="entry name" value="GDHRDH"/>
</dbReference>
<gene>
    <name evidence="15" type="ORF">B4U79_07262</name>
    <name evidence="14" type="ORF">B4U79_07334</name>
</gene>
<keyword evidence="4" id="KW-0521">NADP</keyword>
<evidence type="ECO:0000256" key="10">
    <source>
        <dbReference type="ARBA" id="ARBA00068717"/>
    </source>
</evidence>
<keyword evidence="8 13" id="KW-0472">Membrane</keyword>
<dbReference type="Pfam" id="PF00106">
    <property type="entry name" value="adh_short"/>
    <property type="match status" value="1"/>
</dbReference>
<dbReference type="PRINTS" id="PR00080">
    <property type="entry name" value="SDRFAMILY"/>
</dbReference>
<protein>
    <recommendedName>
        <fullName evidence="10">Short-chain dehydrogenase/reductase 3</fullName>
    </recommendedName>
    <alternativeName>
        <fullName evidence="11">Retinal short-chain dehydrogenase/reductase 1</fullName>
    </alternativeName>
</protein>
<evidence type="ECO:0000256" key="9">
    <source>
        <dbReference type="ARBA" id="ARBA00059620"/>
    </source>
</evidence>
<dbReference type="GO" id="GO:0016020">
    <property type="term" value="C:membrane"/>
    <property type="evidence" value="ECO:0007669"/>
    <property type="project" value="UniProtKB-SubCell"/>
</dbReference>
<evidence type="ECO:0000256" key="4">
    <source>
        <dbReference type="ARBA" id="ARBA00022857"/>
    </source>
</evidence>
<dbReference type="PROSITE" id="PS00061">
    <property type="entry name" value="ADH_SHORT"/>
    <property type="match status" value="1"/>
</dbReference>
<evidence type="ECO:0000256" key="2">
    <source>
        <dbReference type="ARBA" id="ARBA00006484"/>
    </source>
</evidence>
<proteinExistence type="inferred from homology"/>